<dbReference type="InterPro" id="IPR009057">
    <property type="entry name" value="Homeodomain-like_sf"/>
</dbReference>
<dbReference type="Pfam" id="PF13565">
    <property type="entry name" value="HTH_32"/>
    <property type="match status" value="1"/>
</dbReference>
<dbReference type="WBParaSite" id="ACRNAN_scaffold25300.g9480.t1">
    <property type="protein sequence ID" value="ACRNAN_scaffold25300.g9480.t1"/>
    <property type="gene ID" value="ACRNAN_scaffold25300.g9480"/>
</dbReference>
<protein>
    <submittedName>
        <fullName evidence="4">Uncharacterized protein</fullName>
    </submittedName>
</protein>
<evidence type="ECO:0000313" key="3">
    <source>
        <dbReference type="Proteomes" id="UP000887540"/>
    </source>
</evidence>
<organism evidence="3 4">
    <name type="scientific">Acrobeloides nanus</name>
    <dbReference type="NCBI Taxonomy" id="290746"/>
    <lineage>
        <taxon>Eukaryota</taxon>
        <taxon>Metazoa</taxon>
        <taxon>Ecdysozoa</taxon>
        <taxon>Nematoda</taxon>
        <taxon>Chromadorea</taxon>
        <taxon>Rhabditida</taxon>
        <taxon>Tylenchina</taxon>
        <taxon>Cephalobomorpha</taxon>
        <taxon>Cephaloboidea</taxon>
        <taxon>Cephalobidae</taxon>
        <taxon>Acrobeloides</taxon>
    </lineage>
</organism>
<dbReference type="AlphaFoldDB" id="A0A914DI50"/>
<proteinExistence type="predicted"/>
<dbReference type="GO" id="GO:0005634">
    <property type="term" value="C:nucleus"/>
    <property type="evidence" value="ECO:0007669"/>
    <property type="project" value="UniProtKB-SubCell"/>
</dbReference>
<dbReference type="GO" id="GO:0003676">
    <property type="term" value="F:nucleic acid binding"/>
    <property type="evidence" value="ECO:0007669"/>
    <property type="project" value="InterPro"/>
</dbReference>
<keyword evidence="3" id="KW-1185">Reference proteome</keyword>
<dbReference type="Gene3D" id="3.30.420.10">
    <property type="entry name" value="Ribonuclease H-like superfamily/Ribonuclease H"/>
    <property type="match status" value="1"/>
</dbReference>
<evidence type="ECO:0000256" key="2">
    <source>
        <dbReference type="SAM" id="MobiDB-lite"/>
    </source>
</evidence>
<comment type="subcellular location">
    <subcellularLocation>
        <location evidence="1">Nucleus</location>
    </subcellularLocation>
</comment>
<accession>A0A914DI50</accession>
<feature type="region of interest" description="Disordered" evidence="2">
    <location>
        <begin position="1"/>
        <end position="69"/>
    </location>
</feature>
<sequence>MKLPYTTMRDTIRRYRETGNYNDRPRSGRPRTARTPAKIRKIKGRIQRNPNSRRNSTRQMAKGVRIGRSSVQRILHDDLGMKARKMPHQSIEALKKSLVKAWNAIPQEVIDRAVDDFPKRLMKCIDAQVGHFENK</sequence>
<feature type="compositionally biased region" description="Polar residues" evidence="2">
    <location>
        <begin position="48"/>
        <end position="59"/>
    </location>
</feature>
<feature type="compositionally biased region" description="Basic residues" evidence="2">
    <location>
        <begin position="27"/>
        <end position="46"/>
    </location>
</feature>
<dbReference type="PANTHER" id="PTHR46068:SF1">
    <property type="entry name" value="TRANSPOSASE IS30-LIKE HTH DOMAIN-CONTAINING PROTEIN"/>
    <property type="match status" value="1"/>
</dbReference>
<evidence type="ECO:0000313" key="4">
    <source>
        <dbReference type="WBParaSite" id="ACRNAN_scaffold25300.g9480.t1"/>
    </source>
</evidence>
<dbReference type="PANTHER" id="PTHR46068">
    <property type="entry name" value="PROTEIN CBG27172"/>
    <property type="match status" value="1"/>
</dbReference>
<dbReference type="SUPFAM" id="SSF46689">
    <property type="entry name" value="Homeodomain-like"/>
    <property type="match status" value="1"/>
</dbReference>
<name>A0A914DI50_9BILA</name>
<dbReference type="Proteomes" id="UP000887540">
    <property type="component" value="Unplaced"/>
</dbReference>
<dbReference type="InterPro" id="IPR036397">
    <property type="entry name" value="RNaseH_sf"/>
</dbReference>
<reference evidence="4" key="1">
    <citation type="submission" date="2022-11" db="UniProtKB">
        <authorList>
            <consortium name="WormBaseParasite"/>
        </authorList>
    </citation>
    <scope>IDENTIFICATION</scope>
</reference>
<evidence type="ECO:0000256" key="1">
    <source>
        <dbReference type="ARBA" id="ARBA00004123"/>
    </source>
</evidence>